<keyword evidence="2" id="KW-1185">Reference proteome</keyword>
<proteinExistence type="predicted"/>
<dbReference type="AlphaFoldDB" id="A0A182UL72"/>
<evidence type="ECO:0000313" key="1">
    <source>
        <dbReference type="EnsemblMetazoa" id="AMEC022410-PA"/>
    </source>
</evidence>
<evidence type="ECO:0000313" key="2">
    <source>
        <dbReference type="Proteomes" id="UP000075902"/>
    </source>
</evidence>
<name>A0A182UL72_9DIPT</name>
<dbReference type="VEuPathDB" id="VectorBase:AMEC022410"/>
<dbReference type="Proteomes" id="UP000075902">
    <property type="component" value="Unassembled WGS sequence"/>
</dbReference>
<reference evidence="1" key="2">
    <citation type="submission" date="2020-05" db="UniProtKB">
        <authorList>
            <consortium name="EnsemblMetazoa"/>
        </authorList>
    </citation>
    <scope>IDENTIFICATION</scope>
    <source>
        <strain evidence="1">CM1001059</strain>
    </source>
</reference>
<sequence>MSNRSKNVVVVVVVIRQRVAARACLAEKSGRLTCPYPDVMAEQYVPRYAAHQAAVLQYPLDDHLRTTVGLADKLRVAGVVAEQYARRKLVQKVGHLKIFRRQRLPRLLDEYRQR</sequence>
<accession>A0A182UL72</accession>
<dbReference type="EnsemblMetazoa" id="AMEC022410-RA">
    <property type="protein sequence ID" value="AMEC022410-PA"/>
    <property type="gene ID" value="AMEC022410"/>
</dbReference>
<organism evidence="1 2">
    <name type="scientific">Anopheles melas</name>
    <dbReference type="NCBI Taxonomy" id="34690"/>
    <lineage>
        <taxon>Eukaryota</taxon>
        <taxon>Metazoa</taxon>
        <taxon>Ecdysozoa</taxon>
        <taxon>Arthropoda</taxon>
        <taxon>Hexapoda</taxon>
        <taxon>Insecta</taxon>
        <taxon>Pterygota</taxon>
        <taxon>Neoptera</taxon>
        <taxon>Endopterygota</taxon>
        <taxon>Diptera</taxon>
        <taxon>Nematocera</taxon>
        <taxon>Culicoidea</taxon>
        <taxon>Culicidae</taxon>
        <taxon>Anophelinae</taxon>
        <taxon>Anopheles</taxon>
    </lineage>
</organism>
<reference evidence="2" key="1">
    <citation type="submission" date="2014-01" db="EMBL/GenBank/DDBJ databases">
        <title>The Genome Sequence of Anopheles melas CM1001059_A (V2).</title>
        <authorList>
            <consortium name="The Broad Institute Genomics Platform"/>
            <person name="Neafsey D.E."/>
            <person name="Besansky N."/>
            <person name="Howell P."/>
            <person name="Walton C."/>
            <person name="Young S.K."/>
            <person name="Zeng Q."/>
            <person name="Gargeya S."/>
            <person name="Fitzgerald M."/>
            <person name="Haas B."/>
            <person name="Abouelleil A."/>
            <person name="Allen A.W."/>
            <person name="Alvarado L."/>
            <person name="Arachchi H.M."/>
            <person name="Berlin A.M."/>
            <person name="Chapman S.B."/>
            <person name="Gainer-Dewar J."/>
            <person name="Goldberg J."/>
            <person name="Griggs A."/>
            <person name="Gujja S."/>
            <person name="Hansen M."/>
            <person name="Howarth C."/>
            <person name="Imamovic A."/>
            <person name="Ireland A."/>
            <person name="Larimer J."/>
            <person name="McCowan C."/>
            <person name="Murphy C."/>
            <person name="Pearson M."/>
            <person name="Poon T.W."/>
            <person name="Priest M."/>
            <person name="Roberts A."/>
            <person name="Saif S."/>
            <person name="Shea T."/>
            <person name="Sisk P."/>
            <person name="Sykes S."/>
            <person name="Wortman J."/>
            <person name="Nusbaum C."/>
            <person name="Birren B."/>
        </authorList>
    </citation>
    <scope>NUCLEOTIDE SEQUENCE [LARGE SCALE GENOMIC DNA]</scope>
    <source>
        <strain evidence="2">CM1001059</strain>
    </source>
</reference>
<protein>
    <submittedName>
        <fullName evidence="1">Uncharacterized protein</fullName>
    </submittedName>
</protein>